<reference evidence="1 2" key="1">
    <citation type="journal article" date="2023" name="Mol. Biol. Evol.">
        <title>Genomics of Secondarily Temperate Adaptation in the Only Non-Antarctic Icefish.</title>
        <authorList>
            <person name="Rivera-Colon A.G."/>
            <person name="Rayamajhi N."/>
            <person name="Minhas B.F."/>
            <person name="Madrigal G."/>
            <person name="Bilyk K.T."/>
            <person name="Yoon V."/>
            <person name="Hune M."/>
            <person name="Gregory S."/>
            <person name="Cheng C.H.C."/>
            <person name="Catchen J.M."/>
        </authorList>
    </citation>
    <scope>NUCLEOTIDE SEQUENCE [LARGE SCALE GENOMIC DNA]</scope>
    <source>
        <tissue evidence="1">White muscle</tissue>
    </source>
</reference>
<protein>
    <submittedName>
        <fullName evidence="1">Uncharacterized protein</fullName>
    </submittedName>
</protein>
<keyword evidence="2" id="KW-1185">Reference proteome</keyword>
<dbReference type="EMBL" id="JAURVH010001522">
    <property type="protein sequence ID" value="KAK5922571.1"/>
    <property type="molecule type" value="Genomic_DNA"/>
</dbReference>
<dbReference type="Proteomes" id="UP001331515">
    <property type="component" value="Unassembled WGS sequence"/>
</dbReference>
<evidence type="ECO:0000313" key="1">
    <source>
        <dbReference type="EMBL" id="KAK5922571.1"/>
    </source>
</evidence>
<sequence length="72" mass="7897">MQFWDFLGCTNGGMNVCSHPEGWGKAMGCYWTAVWALCARQVERGLAGLRAGKEFVLLTAVQAVACENLTDR</sequence>
<evidence type="ECO:0000313" key="2">
    <source>
        <dbReference type="Proteomes" id="UP001331515"/>
    </source>
</evidence>
<name>A0AAN8DG45_CHAGU</name>
<comment type="caution">
    <text evidence="1">The sequence shown here is derived from an EMBL/GenBank/DDBJ whole genome shotgun (WGS) entry which is preliminary data.</text>
</comment>
<organism evidence="1 2">
    <name type="scientific">Champsocephalus gunnari</name>
    <name type="common">Mackerel icefish</name>
    <dbReference type="NCBI Taxonomy" id="52237"/>
    <lineage>
        <taxon>Eukaryota</taxon>
        <taxon>Metazoa</taxon>
        <taxon>Chordata</taxon>
        <taxon>Craniata</taxon>
        <taxon>Vertebrata</taxon>
        <taxon>Euteleostomi</taxon>
        <taxon>Actinopterygii</taxon>
        <taxon>Neopterygii</taxon>
        <taxon>Teleostei</taxon>
        <taxon>Neoteleostei</taxon>
        <taxon>Acanthomorphata</taxon>
        <taxon>Eupercaria</taxon>
        <taxon>Perciformes</taxon>
        <taxon>Notothenioidei</taxon>
        <taxon>Channichthyidae</taxon>
        <taxon>Champsocephalus</taxon>
    </lineage>
</organism>
<dbReference type="AlphaFoldDB" id="A0AAN8DG45"/>
<proteinExistence type="predicted"/>
<accession>A0AAN8DG45</accession>
<gene>
    <name evidence="1" type="ORF">CgunFtcFv8_019819</name>
</gene>